<name>A0A1F5YNI8_9BACT</name>
<sequence>MLGITSVITFLLLIFGIIVTFYINNLFATHDYDRSVKNIIRIQETLDQYRETLQEKVSDWGVWNDTYDYLKDGNPEYIEINLKPVGFQNLNIQYMVFINPDQSIKSSWSVDLDKGEYATPAAELLAGLLKRHPLPDLPENAAISGYLEIPQTGTVIFAARKVLRNDQSGPSTGILLFGQNLDQRLIAKISQITESSVSLEKPDGDIPFKQVTTFTSADQPPDMRFYYSSPSQILATIPISTYFGEKIGLVYMKTDRESESLGRLNRILFLSSLGFVGAVICVIVLTLINKLVLNRLHLLSSVVRGVSNSSKLDSRIAVSGDDELSDLGRDLNNMFASLQKAQAFLATKDELEAKVTERTEELAKSKKILEEKLMELEKLNKLMIGREMKMAELKEKIRQLENAAASLTANPPGE</sequence>
<dbReference type="STRING" id="1798374.A2Z33_00310"/>
<organism evidence="11 12">
    <name type="scientific">Candidatus Gottesmanbacteria bacterium RBG_16_52_11</name>
    <dbReference type="NCBI Taxonomy" id="1798374"/>
    <lineage>
        <taxon>Bacteria</taxon>
        <taxon>Candidatus Gottesmaniibacteriota</taxon>
    </lineage>
</organism>
<accession>A0A1F5YNI8</accession>
<keyword evidence="9" id="KW-1133">Transmembrane helix</keyword>
<keyword evidence="4" id="KW-0597">Phosphoprotein</keyword>
<feature type="transmembrane region" description="Helical" evidence="9">
    <location>
        <begin position="267"/>
        <end position="288"/>
    </location>
</feature>
<keyword evidence="9" id="KW-0812">Transmembrane</keyword>
<feature type="transmembrane region" description="Helical" evidence="9">
    <location>
        <begin position="6"/>
        <end position="27"/>
    </location>
</feature>
<comment type="catalytic activity">
    <reaction evidence="1">
        <text>ATP + protein L-histidine = ADP + protein N-phospho-L-histidine.</text>
        <dbReference type="EC" id="2.7.13.3"/>
    </reaction>
</comment>
<evidence type="ECO:0000313" key="11">
    <source>
        <dbReference type="EMBL" id="OGG01768.1"/>
    </source>
</evidence>
<keyword evidence="5" id="KW-0808">Transferase</keyword>
<evidence type="ECO:0000256" key="6">
    <source>
        <dbReference type="ARBA" id="ARBA00022777"/>
    </source>
</evidence>
<evidence type="ECO:0000256" key="9">
    <source>
        <dbReference type="SAM" id="Phobius"/>
    </source>
</evidence>
<evidence type="ECO:0000256" key="7">
    <source>
        <dbReference type="ARBA" id="ARBA00023136"/>
    </source>
</evidence>
<reference evidence="11 12" key="1">
    <citation type="journal article" date="2016" name="Nat. Commun.">
        <title>Thousands of microbial genomes shed light on interconnected biogeochemical processes in an aquifer system.</title>
        <authorList>
            <person name="Anantharaman K."/>
            <person name="Brown C.T."/>
            <person name="Hug L.A."/>
            <person name="Sharon I."/>
            <person name="Castelle C.J."/>
            <person name="Probst A.J."/>
            <person name="Thomas B.C."/>
            <person name="Singh A."/>
            <person name="Wilkins M.J."/>
            <person name="Karaoz U."/>
            <person name="Brodie E.L."/>
            <person name="Williams K.H."/>
            <person name="Hubbard S.S."/>
            <person name="Banfield J.F."/>
        </authorList>
    </citation>
    <scope>NUCLEOTIDE SEQUENCE [LARGE SCALE GENOMIC DNA]</scope>
</reference>
<dbReference type="PANTHER" id="PTHR45528">
    <property type="entry name" value="SENSOR HISTIDINE KINASE CPXA"/>
    <property type="match status" value="1"/>
</dbReference>
<evidence type="ECO:0000256" key="2">
    <source>
        <dbReference type="ARBA" id="ARBA00004141"/>
    </source>
</evidence>
<dbReference type="InterPro" id="IPR050398">
    <property type="entry name" value="HssS/ArlS-like"/>
</dbReference>
<proteinExistence type="predicted"/>
<evidence type="ECO:0000259" key="10">
    <source>
        <dbReference type="PROSITE" id="PS50885"/>
    </source>
</evidence>
<dbReference type="Gene3D" id="6.10.340.10">
    <property type="match status" value="1"/>
</dbReference>
<evidence type="ECO:0000256" key="4">
    <source>
        <dbReference type="ARBA" id="ARBA00022553"/>
    </source>
</evidence>
<keyword evidence="8" id="KW-0175">Coiled coil</keyword>
<evidence type="ECO:0000313" key="12">
    <source>
        <dbReference type="Proteomes" id="UP000178448"/>
    </source>
</evidence>
<feature type="coiled-coil region" evidence="8">
    <location>
        <begin position="348"/>
        <end position="410"/>
    </location>
</feature>
<dbReference type="PROSITE" id="PS50885">
    <property type="entry name" value="HAMP"/>
    <property type="match status" value="1"/>
</dbReference>
<dbReference type="Pfam" id="PF05228">
    <property type="entry name" value="CHASE4"/>
    <property type="match status" value="1"/>
</dbReference>
<comment type="caution">
    <text evidence="11">The sequence shown here is derived from an EMBL/GenBank/DDBJ whole genome shotgun (WGS) entry which is preliminary data.</text>
</comment>
<gene>
    <name evidence="11" type="ORF">A2Z33_00310</name>
</gene>
<evidence type="ECO:0000256" key="8">
    <source>
        <dbReference type="SAM" id="Coils"/>
    </source>
</evidence>
<dbReference type="PANTHER" id="PTHR45528:SF9">
    <property type="entry name" value="SENSOR HISTIDINE KINASE YBDK"/>
    <property type="match status" value="1"/>
</dbReference>
<dbReference type="InterPro" id="IPR007892">
    <property type="entry name" value="CHASE4"/>
</dbReference>
<dbReference type="AlphaFoldDB" id="A0A1F5YNI8"/>
<dbReference type="Pfam" id="PF00672">
    <property type="entry name" value="HAMP"/>
    <property type="match status" value="1"/>
</dbReference>
<dbReference type="CDD" id="cd06225">
    <property type="entry name" value="HAMP"/>
    <property type="match status" value="1"/>
</dbReference>
<evidence type="ECO:0000256" key="5">
    <source>
        <dbReference type="ARBA" id="ARBA00022679"/>
    </source>
</evidence>
<dbReference type="EMBL" id="MFJD01000010">
    <property type="protein sequence ID" value="OGG01768.1"/>
    <property type="molecule type" value="Genomic_DNA"/>
</dbReference>
<protein>
    <recommendedName>
        <fullName evidence="3">histidine kinase</fullName>
        <ecNumber evidence="3">2.7.13.3</ecNumber>
    </recommendedName>
</protein>
<keyword evidence="7 9" id="KW-0472">Membrane</keyword>
<dbReference type="SMART" id="SM00304">
    <property type="entry name" value="HAMP"/>
    <property type="match status" value="1"/>
</dbReference>
<dbReference type="GO" id="GO:0007165">
    <property type="term" value="P:signal transduction"/>
    <property type="evidence" value="ECO:0007669"/>
    <property type="project" value="InterPro"/>
</dbReference>
<evidence type="ECO:0000256" key="3">
    <source>
        <dbReference type="ARBA" id="ARBA00012438"/>
    </source>
</evidence>
<comment type="subcellular location">
    <subcellularLocation>
        <location evidence="2">Membrane</location>
        <topology evidence="2">Multi-pass membrane protein</topology>
    </subcellularLocation>
</comment>
<dbReference type="Proteomes" id="UP000178448">
    <property type="component" value="Unassembled WGS sequence"/>
</dbReference>
<dbReference type="EC" id="2.7.13.3" evidence="3"/>
<keyword evidence="6" id="KW-0418">Kinase</keyword>
<feature type="domain" description="HAMP" evidence="10">
    <location>
        <begin position="290"/>
        <end position="343"/>
    </location>
</feature>
<evidence type="ECO:0000256" key="1">
    <source>
        <dbReference type="ARBA" id="ARBA00000085"/>
    </source>
</evidence>
<dbReference type="InterPro" id="IPR003660">
    <property type="entry name" value="HAMP_dom"/>
</dbReference>
<dbReference type="GO" id="GO:0004673">
    <property type="term" value="F:protein histidine kinase activity"/>
    <property type="evidence" value="ECO:0007669"/>
    <property type="project" value="UniProtKB-EC"/>
</dbReference>
<dbReference type="GO" id="GO:0016020">
    <property type="term" value="C:membrane"/>
    <property type="evidence" value="ECO:0007669"/>
    <property type="project" value="UniProtKB-SubCell"/>
</dbReference>